<dbReference type="PANTHER" id="PTHR33711:SF9">
    <property type="entry name" value="PROTOCATECHUATE 3,4-DIOXYGENASE ALPHA CHAIN"/>
    <property type="match status" value="1"/>
</dbReference>
<keyword evidence="6" id="KW-1185">Reference proteome</keyword>
<dbReference type="Gene3D" id="2.60.130.10">
    <property type="entry name" value="Aromatic compound dioxygenase"/>
    <property type="match status" value="1"/>
</dbReference>
<dbReference type="Pfam" id="PF00775">
    <property type="entry name" value="Dioxygenase_C"/>
    <property type="match status" value="1"/>
</dbReference>
<comment type="similarity">
    <text evidence="1">Belongs to the intradiol ring-cleavage dioxygenase family.</text>
</comment>
<comment type="caution">
    <text evidence="5">The sequence shown here is derived from an EMBL/GenBank/DDBJ whole genome shotgun (WGS) entry which is preliminary data.</text>
</comment>
<protein>
    <submittedName>
        <fullName evidence="5">Intradiol ring-cleavage dioxygenase</fullName>
    </submittedName>
</protein>
<evidence type="ECO:0000256" key="1">
    <source>
        <dbReference type="ARBA" id="ARBA00007825"/>
    </source>
</evidence>
<name>A0ABW4KUL2_9BURK</name>
<dbReference type="PANTHER" id="PTHR33711">
    <property type="entry name" value="DIOXYGENASE, PUTATIVE (AFU_ORTHOLOGUE AFUA_2G02910)-RELATED"/>
    <property type="match status" value="1"/>
</dbReference>
<dbReference type="PROSITE" id="PS00083">
    <property type="entry name" value="INTRADIOL_DIOXYGENAS"/>
    <property type="match status" value="1"/>
</dbReference>
<dbReference type="InterPro" id="IPR050770">
    <property type="entry name" value="Intradiol_RC_Dioxygenase"/>
</dbReference>
<proteinExistence type="inferred from homology"/>
<evidence type="ECO:0000256" key="2">
    <source>
        <dbReference type="ARBA" id="ARBA00022964"/>
    </source>
</evidence>
<dbReference type="InterPro" id="IPR039387">
    <property type="entry name" value="3_4-PCD"/>
</dbReference>
<keyword evidence="3" id="KW-0560">Oxidoreductase</keyword>
<evidence type="ECO:0000256" key="3">
    <source>
        <dbReference type="ARBA" id="ARBA00023002"/>
    </source>
</evidence>
<keyword evidence="2 5" id="KW-0223">Dioxygenase</keyword>
<accession>A0ABW4KUL2</accession>
<evidence type="ECO:0000313" key="5">
    <source>
        <dbReference type="EMBL" id="MFD1711767.1"/>
    </source>
</evidence>
<sequence>MPDPRHPTFSLPAPRPRLARRRQAALALLAAPWVLTGVRAQPTEPLRATPRQTEGPFYPVALPSDSDHDLLKNGALRYRGGTPAWVEGTVVDLDGRPLKGAQVEIWQCDQAGHYHHPRDGDRADPAFQGFGRVALGGDGTWRFHTLRPAPYSGRTPHIHLKVRLGQRELLTTQLYVEGDPGNARDFLWRSLDTHGRRVLTQPYVIDGQALRARYALVVAA</sequence>
<dbReference type="CDD" id="cd03459">
    <property type="entry name" value="3_4-PCD"/>
    <property type="match status" value="1"/>
</dbReference>
<dbReference type="InterPro" id="IPR000627">
    <property type="entry name" value="Intradiol_dOase_C"/>
</dbReference>
<organism evidence="5 6">
    <name type="scientific">Ottowia flava</name>
    <dbReference type="NCBI Taxonomy" id="2675430"/>
    <lineage>
        <taxon>Bacteria</taxon>
        <taxon>Pseudomonadati</taxon>
        <taxon>Pseudomonadota</taxon>
        <taxon>Betaproteobacteria</taxon>
        <taxon>Burkholderiales</taxon>
        <taxon>Comamonadaceae</taxon>
        <taxon>Ottowia</taxon>
    </lineage>
</organism>
<evidence type="ECO:0000313" key="6">
    <source>
        <dbReference type="Proteomes" id="UP001597304"/>
    </source>
</evidence>
<dbReference type="Proteomes" id="UP001597304">
    <property type="component" value="Unassembled WGS sequence"/>
</dbReference>
<dbReference type="GO" id="GO:0051213">
    <property type="term" value="F:dioxygenase activity"/>
    <property type="evidence" value="ECO:0007669"/>
    <property type="project" value="UniProtKB-KW"/>
</dbReference>
<dbReference type="InterPro" id="IPR015889">
    <property type="entry name" value="Intradiol_dOase_core"/>
</dbReference>
<dbReference type="EMBL" id="JBHUEJ010000034">
    <property type="protein sequence ID" value="MFD1711767.1"/>
    <property type="molecule type" value="Genomic_DNA"/>
</dbReference>
<reference evidence="6" key="1">
    <citation type="journal article" date="2019" name="Int. J. Syst. Evol. Microbiol.">
        <title>The Global Catalogue of Microorganisms (GCM) 10K type strain sequencing project: providing services to taxonomists for standard genome sequencing and annotation.</title>
        <authorList>
            <consortium name="The Broad Institute Genomics Platform"/>
            <consortium name="The Broad Institute Genome Sequencing Center for Infectious Disease"/>
            <person name="Wu L."/>
            <person name="Ma J."/>
        </authorList>
    </citation>
    <scope>NUCLEOTIDE SEQUENCE [LARGE SCALE GENOMIC DNA]</scope>
    <source>
        <strain evidence="6">LMG 29247</strain>
    </source>
</reference>
<dbReference type="SUPFAM" id="SSF49482">
    <property type="entry name" value="Aromatic compound dioxygenase"/>
    <property type="match status" value="1"/>
</dbReference>
<gene>
    <name evidence="5" type="ORF">ACFSF0_14210</name>
</gene>
<dbReference type="RefSeq" id="WP_187265766.1">
    <property type="nucleotide sequence ID" value="NZ_JBHUEJ010000034.1"/>
</dbReference>
<feature type="domain" description="Intradiol ring-cleavage dioxygenases" evidence="4">
    <location>
        <begin position="86"/>
        <end position="114"/>
    </location>
</feature>
<evidence type="ECO:0000259" key="4">
    <source>
        <dbReference type="PROSITE" id="PS00083"/>
    </source>
</evidence>